<dbReference type="EMBL" id="JAWRVE010000187">
    <property type="protein sequence ID" value="KAL1850407.1"/>
    <property type="molecule type" value="Genomic_DNA"/>
</dbReference>
<feature type="compositionally biased region" description="Low complexity" evidence="1">
    <location>
        <begin position="313"/>
        <end position="327"/>
    </location>
</feature>
<protein>
    <recommendedName>
        <fullName evidence="4">Myb-like domain-containing protein</fullName>
    </recommendedName>
</protein>
<feature type="region of interest" description="Disordered" evidence="1">
    <location>
        <begin position="60"/>
        <end position="135"/>
    </location>
</feature>
<comment type="caution">
    <text evidence="2">The sequence shown here is derived from an EMBL/GenBank/DDBJ whole genome shotgun (WGS) entry which is preliminary data.</text>
</comment>
<gene>
    <name evidence="2" type="ORF">Daus18300_012941</name>
</gene>
<reference evidence="2 3" key="1">
    <citation type="journal article" date="2024" name="IMA Fungus">
        <title>IMA Genome - F19 : A genome assembly and annotation guide to empower mycologists, including annotated draft genome sequences of Ceratocystis pirilliformis, Diaporthe australafricana, Fusarium ophioides, Paecilomyces lecythidis, and Sporothrix stenoceras.</title>
        <authorList>
            <person name="Aylward J."/>
            <person name="Wilson A.M."/>
            <person name="Visagie C.M."/>
            <person name="Spraker J."/>
            <person name="Barnes I."/>
            <person name="Buitendag C."/>
            <person name="Ceriani C."/>
            <person name="Del Mar Angel L."/>
            <person name="du Plessis D."/>
            <person name="Fuchs T."/>
            <person name="Gasser K."/>
            <person name="Kramer D."/>
            <person name="Li W."/>
            <person name="Munsamy K."/>
            <person name="Piso A."/>
            <person name="Price J.L."/>
            <person name="Sonnekus B."/>
            <person name="Thomas C."/>
            <person name="van der Nest A."/>
            <person name="van Dijk A."/>
            <person name="van Heerden A."/>
            <person name="van Vuuren N."/>
            <person name="Yilmaz N."/>
            <person name="Duong T.A."/>
            <person name="van der Merwe N.A."/>
            <person name="Wingfield M.J."/>
            <person name="Wingfield B.D."/>
        </authorList>
    </citation>
    <scope>NUCLEOTIDE SEQUENCE [LARGE SCALE GENOMIC DNA]</scope>
    <source>
        <strain evidence="2 3">CMW 18300</strain>
    </source>
</reference>
<name>A0ABR3W0X2_9PEZI</name>
<proteinExistence type="predicted"/>
<feature type="region of interest" description="Disordered" evidence="1">
    <location>
        <begin position="313"/>
        <end position="379"/>
    </location>
</feature>
<feature type="compositionally biased region" description="Low complexity" evidence="1">
    <location>
        <begin position="167"/>
        <end position="184"/>
    </location>
</feature>
<feature type="compositionally biased region" description="Basic and acidic residues" evidence="1">
    <location>
        <begin position="328"/>
        <end position="343"/>
    </location>
</feature>
<evidence type="ECO:0000256" key="1">
    <source>
        <dbReference type="SAM" id="MobiDB-lite"/>
    </source>
</evidence>
<evidence type="ECO:0008006" key="4">
    <source>
        <dbReference type="Google" id="ProtNLM"/>
    </source>
</evidence>
<feature type="compositionally biased region" description="Basic residues" evidence="1">
    <location>
        <begin position="204"/>
        <end position="213"/>
    </location>
</feature>
<feature type="compositionally biased region" description="Polar residues" evidence="1">
    <location>
        <begin position="185"/>
        <end position="199"/>
    </location>
</feature>
<dbReference type="Proteomes" id="UP001583177">
    <property type="component" value="Unassembled WGS sequence"/>
</dbReference>
<sequence length="478" mass="51964">MPSNSNLAIKGEGGKRIPISECKLQPLNLLIPGGAPVMIPKDKAWPGMKKKDPIKLRVPLPAGSSYDAEEEYESDEQPAVAKTRARKASKTKAADIADGKAKPEKKLEEPCKKATRSDKLATEAKQRKKLERQVREQEEYIAELKAKYASEKHKHKHSTKTHKQVTDSDSGSGAPSSPSTDGPPQTSDEATSGAVTDTSEQVRHMIKRLKIKAAGKDNESADFNPSEDSQILARKENGESYATIAQFMNRSKKQISKRHRELIQLGKTAETAGTDGDGPGETTDVATTDNDAPAETFGGLFDISGLQARLEATAAEQAQAEEAQVEAQTKEAEKKDSRGKREAEDDSDDGTTSKPPKTSPVGILKTVGGKKKDKKKAKLSPTAIVGGESGYESGSEDISNKVYIGTYAKHLLTNKSTIPEVDDKFDHDDCILLALASARRKGDQWLQMQADFANLTGRMVPIEVLKYKFDEGEKPEGY</sequence>
<feature type="region of interest" description="Disordered" evidence="1">
    <location>
        <begin position="148"/>
        <end position="230"/>
    </location>
</feature>
<keyword evidence="3" id="KW-1185">Reference proteome</keyword>
<evidence type="ECO:0000313" key="2">
    <source>
        <dbReference type="EMBL" id="KAL1850407.1"/>
    </source>
</evidence>
<feature type="compositionally biased region" description="Basic residues" evidence="1">
    <location>
        <begin position="152"/>
        <end position="163"/>
    </location>
</feature>
<accession>A0ABR3W0X2</accession>
<feature type="region of interest" description="Disordered" evidence="1">
    <location>
        <begin position="267"/>
        <end position="299"/>
    </location>
</feature>
<organism evidence="2 3">
    <name type="scientific">Diaporthe australafricana</name>
    <dbReference type="NCBI Taxonomy" id="127596"/>
    <lineage>
        <taxon>Eukaryota</taxon>
        <taxon>Fungi</taxon>
        <taxon>Dikarya</taxon>
        <taxon>Ascomycota</taxon>
        <taxon>Pezizomycotina</taxon>
        <taxon>Sordariomycetes</taxon>
        <taxon>Sordariomycetidae</taxon>
        <taxon>Diaporthales</taxon>
        <taxon>Diaporthaceae</taxon>
        <taxon>Diaporthe</taxon>
    </lineage>
</organism>
<feature type="compositionally biased region" description="Basic and acidic residues" evidence="1">
    <location>
        <begin position="92"/>
        <end position="135"/>
    </location>
</feature>
<evidence type="ECO:0000313" key="3">
    <source>
        <dbReference type="Proteomes" id="UP001583177"/>
    </source>
</evidence>
<feature type="compositionally biased region" description="Basic residues" evidence="1">
    <location>
        <begin position="368"/>
        <end position="378"/>
    </location>
</feature>
<feature type="compositionally biased region" description="Low complexity" evidence="1">
    <location>
        <begin position="267"/>
        <end position="284"/>
    </location>
</feature>
<feature type="compositionally biased region" description="Acidic residues" evidence="1">
    <location>
        <begin position="67"/>
        <end position="76"/>
    </location>
</feature>